<sequence length="252" mass="27981">MRCALVFMQGRRCSALWCHQRKIHGIGPMSLYLGAKARRLTCRQMCVCAALCRPGRCVPRLWGNCPRPPCSVFTPRLCGSVPARRRKGAGRAGPPYTARVLPMPACKKTSAPSTPEPDLSITPEQWERIFSLAEEGQTLRQISTQAGMPAWEQMRHSLRTNQALATRYARARVLAAEAFEDRLLQEVQSISGDDTAAMRLRIETLKWIMSKRAPSRYGEKAAAEATVEPAAQADGRPRTIRRVIVDPVGKGK</sequence>
<dbReference type="Pfam" id="PF20901">
    <property type="entry name" value="Sf6_terminase"/>
    <property type="match status" value="1"/>
</dbReference>
<reference evidence="2" key="1">
    <citation type="submission" date="2014-09" db="EMBL/GenBank/DDBJ databases">
        <authorList>
            <person name="Illeghems K.G."/>
        </authorList>
    </citation>
    <scope>NUCLEOTIDE SEQUENCE [LARGE SCALE GENOMIC DNA]</scope>
    <source>
        <strain evidence="2">LMG 23848T</strain>
    </source>
</reference>
<dbReference type="AlphaFoldDB" id="A0A0U5EZP5"/>
<evidence type="ECO:0000313" key="2">
    <source>
        <dbReference type="Proteomes" id="UP000068250"/>
    </source>
</evidence>
<dbReference type="STRING" id="431306.AGA_96"/>
<protein>
    <recommendedName>
        <fullName evidence="3">Terminase small subunit</fullName>
    </recommendedName>
</protein>
<evidence type="ECO:0008006" key="3">
    <source>
        <dbReference type="Google" id="ProtNLM"/>
    </source>
</evidence>
<dbReference type="PATRIC" id="fig|431306.5.peg.33"/>
<dbReference type="Proteomes" id="UP000068250">
    <property type="component" value="Chromosome I"/>
</dbReference>
<dbReference type="EMBL" id="LN609302">
    <property type="protein sequence ID" value="CEF53225.1"/>
    <property type="molecule type" value="Genomic_DNA"/>
</dbReference>
<proteinExistence type="predicted"/>
<dbReference type="Gene3D" id="1.10.10.60">
    <property type="entry name" value="Homeodomain-like"/>
    <property type="match status" value="1"/>
</dbReference>
<name>A0A0U5EZP5_9PROT</name>
<dbReference type="InterPro" id="IPR048683">
    <property type="entry name" value="Sf6_terminase"/>
</dbReference>
<organism evidence="1 2">
    <name type="scientific">Acetobacter ghanensis</name>
    <dbReference type="NCBI Taxonomy" id="431306"/>
    <lineage>
        <taxon>Bacteria</taxon>
        <taxon>Pseudomonadati</taxon>
        <taxon>Pseudomonadota</taxon>
        <taxon>Alphaproteobacteria</taxon>
        <taxon>Acetobacterales</taxon>
        <taxon>Acetobacteraceae</taxon>
        <taxon>Acetobacter</taxon>
    </lineage>
</organism>
<accession>A0A0U5EZP5</accession>
<evidence type="ECO:0000313" key="1">
    <source>
        <dbReference type="EMBL" id="CEF53225.1"/>
    </source>
</evidence>
<gene>
    <name evidence="1" type="ORF">AGA_96</name>
</gene>